<dbReference type="Proteomes" id="UP000190867">
    <property type="component" value="Unassembled WGS sequence"/>
</dbReference>
<accession>A0A1T0AQK3</accession>
<dbReference type="Gene3D" id="3.60.120.10">
    <property type="entry name" value="Anthranilate synthase"/>
    <property type="match status" value="1"/>
</dbReference>
<dbReference type="GO" id="GO:0000287">
    <property type="term" value="F:magnesium ion binding"/>
    <property type="evidence" value="ECO:0007669"/>
    <property type="project" value="UniProtKB-UniRule"/>
</dbReference>
<evidence type="ECO:0000256" key="3">
    <source>
        <dbReference type="ARBA" id="ARBA00022842"/>
    </source>
</evidence>
<gene>
    <name evidence="5" type="primary">menF</name>
    <name evidence="7" type="ORF">B0187_08445</name>
</gene>
<dbReference type="AlphaFoldDB" id="A0A1T0AQK3"/>
<feature type="active site" description="Proton acceptor" evidence="5">
    <location>
        <position position="178"/>
    </location>
</feature>
<dbReference type="InterPro" id="IPR004561">
    <property type="entry name" value="IsoChor_synthase"/>
</dbReference>
<dbReference type="UniPathway" id="UPA00079"/>
<dbReference type="GO" id="GO:0009234">
    <property type="term" value="P:menaquinone biosynthetic process"/>
    <property type="evidence" value="ECO:0007669"/>
    <property type="project" value="UniProtKB-UniRule"/>
</dbReference>
<dbReference type="HAMAP" id="MF_01935">
    <property type="entry name" value="MenF"/>
    <property type="match status" value="1"/>
</dbReference>
<evidence type="ECO:0000256" key="4">
    <source>
        <dbReference type="ARBA" id="ARBA00023235"/>
    </source>
</evidence>
<evidence type="ECO:0000256" key="2">
    <source>
        <dbReference type="ARBA" id="ARBA00005297"/>
    </source>
</evidence>
<keyword evidence="8" id="KW-1185">Reference proteome</keyword>
<dbReference type="GO" id="GO:0008909">
    <property type="term" value="F:isochorismate synthase activity"/>
    <property type="evidence" value="ECO:0007669"/>
    <property type="project" value="UniProtKB-UniRule"/>
</dbReference>
<dbReference type="SUPFAM" id="SSF56322">
    <property type="entry name" value="ADC synthase"/>
    <property type="match status" value="1"/>
</dbReference>
<comment type="similarity">
    <text evidence="2 5">Belongs to the isochorismate synthase family.</text>
</comment>
<evidence type="ECO:0000256" key="1">
    <source>
        <dbReference type="ARBA" id="ARBA00000799"/>
    </source>
</evidence>
<feature type="binding site" evidence="5">
    <location>
        <position position="405"/>
    </location>
    <ligand>
        <name>Mg(2+)</name>
        <dbReference type="ChEBI" id="CHEBI:18420"/>
    </ligand>
</feature>
<dbReference type="EC" id="5.4.4.2" evidence="5"/>
<evidence type="ECO:0000256" key="5">
    <source>
        <dbReference type="HAMAP-Rule" id="MF_01935"/>
    </source>
</evidence>
<dbReference type="STRING" id="734.B0187_08445"/>
<evidence type="ECO:0000259" key="6">
    <source>
        <dbReference type="Pfam" id="PF00425"/>
    </source>
</evidence>
<dbReference type="OrthoDB" id="9806579at2"/>
<keyword evidence="5" id="KW-0479">Metal-binding</keyword>
<keyword evidence="4 5" id="KW-0413">Isomerase</keyword>
<feature type="binding site" evidence="5">
    <location>
        <position position="272"/>
    </location>
    <ligand>
        <name>Mg(2+)</name>
        <dbReference type="ChEBI" id="CHEBI:18420"/>
    </ligand>
</feature>
<feature type="active site" description="Proton donor" evidence="5">
    <location>
        <position position="228"/>
    </location>
</feature>
<feature type="domain" description="Chorismate-utilising enzyme C-terminal" evidence="6">
    <location>
        <begin position="158"/>
        <end position="409"/>
    </location>
</feature>
<name>A0A1T0AQK3_9PAST</name>
<dbReference type="InterPro" id="IPR044250">
    <property type="entry name" value="MenF-like"/>
</dbReference>
<protein>
    <recommendedName>
        <fullName evidence="5">Isochorismate synthase MenF</fullName>
        <ecNumber evidence="5">5.4.4.2</ecNumber>
    </recommendedName>
    <alternativeName>
        <fullName evidence="5">Isochorismate mutase</fullName>
    </alternativeName>
</protein>
<dbReference type="InterPro" id="IPR015890">
    <property type="entry name" value="Chorismate_C"/>
</dbReference>
<comment type="pathway">
    <text evidence="5">Quinol/quinone metabolism; menaquinone biosynthesis.</text>
</comment>
<comment type="caution">
    <text evidence="7">The sequence shown here is derived from an EMBL/GenBank/DDBJ whole genome shotgun (WGS) entry which is preliminary data.</text>
</comment>
<dbReference type="PANTHER" id="PTHR47253">
    <property type="match status" value="1"/>
</dbReference>
<dbReference type="InterPro" id="IPR034681">
    <property type="entry name" value="MenF"/>
</dbReference>
<dbReference type="NCBIfam" id="TIGR00543">
    <property type="entry name" value="isochor_syn"/>
    <property type="match status" value="1"/>
</dbReference>
<keyword evidence="3 5" id="KW-0460">Magnesium</keyword>
<dbReference type="UniPathway" id="UPA01057">
    <property type="reaction ID" value="UER00163"/>
</dbReference>
<comment type="catalytic activity">
    <reaction evidence="1 5">
        <text>chorismate = isochorismate</text>
        <dbReference type="Rhea" id="RHEA:18985"/>
        <dbReference type="ChEBI" id="CHEBI:29748"/>
        <dbReference type="ChEBI" id="CHEBI:29780"/>
        <dbReference type="EC" id="5.4.4.2"/>
    </reaction>
</comment>
<dbReference type="Pfam" id="PF00425">
    <property type="entry name" value="Chorismate_bind"/>
    <property type="match status" value="1"/>
</dbReference>
<reference evidence="7 8" key="1">
    <citation type="submission" date="2017-02" db="EMBL/GenBank/DDBJ databases">
        <title>Draft genome sequence of Haemophilus paracuniculus CCUG 43573 type strain.</title>
        <authorList>
            <person name="Engstrom-Jakobsson H."/>
            <person name="Salva-Serra F."/>
            <person name="Thorell K."/>
            <person name="Gonzales-Siles L."/>
            <person name="Karlsson R."/>
            <person name="Boulund F."/>
            <person name="Engstrand L."/>
            <person name="Kristiansson E."/>
            <person name="Moore E."/>
        </authorList>
    </citation>
    <scope>NUCLEOTIDE SEQUENCE [LARGE SCALE GENOMIC DNA]</scope>
    <source>
        <strain evidence="7 8">CCUG 43573</strain>
    </source>
</reference>
<proteinExistence type="inferred from homology"/>
<dbReference type="RefSeq" id="WP_078237425.1">
    <property type="nucleotide sequence ID" value="NZ_MUYA01000012.1"/>
</dbReference>
<comment type="cofactor">
    <cofactor evidence="5">
        <name>Mg(2+)</name>
        <dbReference type="ChEBI" id="CHEBI:18420"/>
    </cofactor>
</comment>
<keyword evidence="5" id="KW-0474">Menaquinone biosynthesis</keyword>
<dbReference type="PANTHER" id="PTHR47253:SF4">
    <property type="entry name" value="ISOCHORISMATE SYNTHASE 2, CHLOROPLASTIC"/>
    <property type="match status" value="1"/>
</dbReference>
<comment type="function">
    <text evidence="5">Catalyzes the conversion of chorismate to isochorismate.</text>
</comment>
<dbReference type="InterPro" id="IPR005801">
    <property type="entry name" value="ADC_synthase"/>
</dbReference>
<evidence type="ECO:0000313" key="8">
    <source>
        <dbReference type="Proteomes" id="UP000190867"/>
    </source>
</evidence>
<sequence length="428" mass="48388">MSIFHQLKQQLSHQIANHRPCSGVVRYQASVPFSAENLTLLRYLKAQSHYPQAFWQSRDQQRSIVAVGAVRTFDSLEQAQQFVDETGFTLVGGVQFEGQSRFILPCLLLEKTSQNLTACFHFDGQQAVSCEPFFAEWQAEFEPLQNQLIQRQTALDFSQWTHNIQQAIAEINQQNLNKVVLANATKLTFAKAINGYDLLAESVRANQGCYHFLWAENEQEMFIGSSPERLYARDQQTLQTEALAGTVAVVDDLATTERNGLWLLSDPKNSHENQLVVDDICQHFADCVNEIQIADVEIKRLHNVQHLRRPIAAKLNQGVNDRDCLRRIHPTAAIAGLPRAAAKQFIAEHEPFKRQWYAGALGFFNPTQAEFCVTLRSGRICQNQITLYAGAGIVAGSEPLSEWQEIERKAQGLSRFLFSQPTNEVKNE</sequence>
<organism evidence="7 8">
    <name type="scientific">Haemophilus paracuniculus</name>
    <dbReference type="NCBI Taxonomy" id="734"/>
    <lineage>
        <taxon>Bacteria</taxon>
        <taxon>Pseudomonadati</taxon>
        <taxon>Pseudomonadota</taxon>
        <taxon>Gammaproteobacteria</taxon>
        <taxon>Pasteurellales</taxon>
        <taxon>Pasteurellaceae</taxon>
        <taxon>Haemophilus</taxon>
    </lineage>
</organism>
<evidence type="ECO:0000313" key="7">
    <source>
        <dbReference type="EMBL" id="OOR98465.1"/>
    </source>
</evidence>
<comment type="pathway">
    <text evidence="5">Quinol/quinone metabolism; 1,4-dihydroxy-2-naphthoate biosynthesis; 1,4-dihydroxy-2-naphthoate from chorismate: step 1/7.</text>
</comment>
<dbReference type="EMBL" id="MUYA01000012">
    <property type="protein sequence ID" value="OOR98465.1"/>
    <property type="molecule type" value="Genomic_DNA"/>
</dbReference>